<dbReference type="Proteomes" id="UP000251060">
    <property type="component" value="Unassembled WGS sequence"/>
</dbReference>
<dbReference type="Proteomes" id="UP000273978">
    <property type="component" value="Unassembled WGS sequence"/>
</dbReference>
<sequence length="94" mass="10726">MTDKVVVISTIGAIKESNKISLELITEKCGPLSLKFDEIEPDSLVPYTRSVNRAYILDKLISFKNDGIVKENVIFQFQSKQYYKDLNAHLIFSL</sequence>
<name>A0A314ZYF4_9EURY</name>
<protein>
    <submittedName>
        <fullName evidence="1">Uncharacterized protein</fullName>
    </submittedName>
</protein>
<gene>
    <name evidence="1" type="ORF">B0H22_10929</name>
    <name evidence="2" type="ORF">EDD83_01650</name>
</gene>
<dbReference type="AlphaFoldDB" id="A0A314ZYF4"/>
<proteinExistence type="predicted"/>
<evidence type="ECO:0000313" key="4">
    <source>
        <dbReference type="Proteomes" id="UP000273978"/>
    </source>
</evidence>
<dbReference type="EMBL" id="PVBU01000009">
    <property type="protein sequence ID" value="PQV42092.1"/>
    <property type="molecule type" value="Genomic_DNA"/>
</dbReference>
<dbReference type="RefSeq" id="WP_105460867.1">
    <property type="nucleotide sequence ID" value="NZ_PVBU01000009.1"/>
</dbReference>
<dbReference type="EMBL" id="RJJF01000002">
    <property type="protein sequence ID" value="RNI12291.1"/>
    <property type="molecule type" value="Genomic_DNA"/>
</dbReference>
<evidence type="ECO:0000313" key="3">
    <source>
        <dbReference type="Proteomes" id="UP000251060"/>
    </source>
</evidence>
<organism evidence="1 3">
    <name type="scientific">Methanohalophilus euhalobius</name>
    <dbReference type="NCBI Taxonomy" id="51203"/>
    <lineage>
        <taxon>Archaea</taxon>
        <taxon>Methanobacteriati</taxon>
        <taxon>Methanobacteriota</taxon>
        <taxon>Stenosarchaea group</taxon>
        <taxon>Methanomicrobia</taxon>
        <taxon>Methanosarcinales</taxon>
        <taxon>Methanosarcinaceae</taxon>
        <taxon>Methanohalophilus</taxon>
    </lineage>
</organism>
<accession>A0A314ZYF4</accession>
<comment type="caution">
    <text evidence="1">The sequence shown here is derived from an EMBL/GenBank/DDBJ whole genome shotgun (WGS) entry which is preliminary data.</text>
</comment>
<evidence type="ECO:0000313" key="1">
    <source>
        <dbReference type="EMBL" id="PQV42092.1"/>
    </source>
</evidence>
<reference evidence="1 3" key="1">
    <citation type="submission" date="2018-02" db="EMBL/GenBank/DDBJ databases">
        <title>Subsurface microbial communities from deep shales in Ohio and West Virginia, USA.</title>
        <authorList>
            <person name="Wrighton K."/>
        </authorList>
    </citation>
    <scope>NUCLEOTIDE SEQUENCE [LARGE SCALE GENOMIC DNA]</scope>
    <source>
        <strain evidence="1 3">DSM 10369</strain>
    </source>
</reference>
<evidence type="ECO:0000313" key="2">
    <source>
        <dbReference type="EMBL" id="RNI12291.1"/>
    </source>
</evidence>
<reference evidence="2 4" key="2">
    <citation type="submission" date="2018-10" db="EMBL/GenBank/DDBJ databases">
        <title>Cultivation of a novel Methanohalophilus strain from Kebrit Deep of the Red Sea and a genomic comparison of members of the genus Methanohalophilus.</title>
        <authorList>
            <person name="Guan Y."/>
            <person name="Ngugi D.K."/>
            <person name="Stingl U."/>
        </authorList>
    </citation>
    <scope>NUCLEOTIDE SEQUENCE [LARGE SCALE GENOMIC DNA]</scope>
    <source>
        <strain evidence="2 4">DSM 10369</strain>
    </source>
</reference>